<comment type="caution">
    <text evidence="1">The sequence shown here is derived from an EMBL/GenBank/DDBJ whole genome shotgun (WGS) entry which is preliminary data.</text>
</comment>
<protein>
    <submittedName>
        <fullName evidence="1">Uncharacterized protein</fullName>
    </submittedName>
</protein>
<dbReference type="RefSeq" id="WP_394347849.1">
    <property type="nucleotide sequence ID" value="NZ_SRMP02000049.1"/>
</dbReference>
<organism evidence="1 2">
    <name type="scientific">Pedobacter helvus</name>
    <dbReference type="NCBI Taxonomy" id="2563444"/>
    <lineage>
        <taxon>Bacteria</taxon>
        <taxon>Pseudomonadati</taxon>
        <taxon>Bacteroidota</taxon>
        <taxon>Sphingobacteriia</taxon>
        <taxon>Sphingobacteriales</taxon>
        <taxon>Sphingobacteriaceae</taxon>
        <taxon>Pedobacter</taxon>
    </lineage>
</organism>
<accession>A0ABW9JLK9</accession>
<gene>
    <name evidence="1" type="ORF">E5L68_017995</name>
</gene>
<proteinExistence type="predicted"/>
<keyword evidence="2" id="KW-1185">Reference proteome</keyword>
<evidence type="ECO:0000313" key="1">
    <source>
        <dbReference type="EMBL" id="MFN0293287.1"/>
    </source>
</evidence>
<sequence length="65" mass="7510">MISLAMANMPMQRHKPSNSIERFTVKGSSFIISRWRILLPNTKVTKLFGWFISSLVHYSLIIVIC</sequence>
<evidence type="ECO:0000313" key="2">
    <source>
        <dbReference type="Proteomes" id="UP001517367"/>
    </source>
</evidence>
<name>A0ABW9JLK9_9SPHI</name>
<reference evidence="1 2" key="1">
    <citation type="submission" date="2024-12" db="EMBL/GenBank/DDBJ databases">
        <authorList>
            <person name="Hu S."/>
        </authorList>
    </citation>
    <scope>NUCLEOTIDE SEQUENCE [LARGE SCALE GENOMIC DNA]</scope>
    <source>
        <strain evidence="1 2">P-25</strain>
    </source>
</reference>
<dbReference type="EMBL" id="SRMP02000049">
    <property type="protein sequence ID" value="MFN0293287.1"/>
    <property type="molecule type" value="Genomic_DNA"/>
</dbReference>
<dbReference type="Proteomes" id="UP001517367">
    <property type="component" value="Unassembled WGS sequence"/>
</dbReference>